<organism evidence="2 4">
    <name type="scientific">Flavobacterium gawalongense</name>
    <dbReference type="NCBI Taxonomy" id="2594432"/>
    <lineage>
        <taxon>Bacteria</taxon>
        <taxon>Pseudomonadati</taxon>
        <taxon>Bacteroidota</taxon>
        <taxon>Flavobacteriia</taxon>
        <taxon>Flavobacteriales</taxon>
        <taxon>Flavobacteriaceae</taxon>
        <taxon>Flavobacterium</taxon>
    </lineage>
</organism>
<dbReference type="EMBL" id="VJZL01000006">
    <property type="protein sequence ID" value="TRX11587.1"/>
    <property type="molecule type" value="Genomic_DNA"/>
</dbReference>
<dbReference type="Pfam" id="PF05635">
    <property type="entry name" value="23S_rRNA_IVP"/>
    <property type="match status" value="1"/>
</dbReference>
<accession>A0A553BTL2</accession>
<dbReference type="Proteomes" id="UP000318669">
    <property type="component" value="Unassembled WGS sequence"/>
</dbReference>
<comment type="caution">
    <text evidence="2">The sequence shown here is derived from an EMBL/GenBank/DDBJ whole genome shotgun (WGS) entry which is preliminary data.</text>
</comment>
<protein>
    <submittedName>
        <fullName evidence="2">Four helix bundle protein</fullName>
    </submittedName>
</protein>
<dbReference type="AlphaFoldDB" id="A0A553BTL2"/>
<keyword evidence="3" id="KW-1185">Reference proteome</keyword>
<name>A0A553BTL2_9FLAO</name>
<dbReference type="Proteomes" id="UP000318528">
    <property type="component" value="Unassembled WGS sequence"/>
</dbReference>
<dbReference type="EMBL" id="VJZN01000008">
    <property type="protein sequence ID" value="TRX07419.1"/>
    <property type="molecule type" value="Genomic_DNA"/>
</dbReference>
<evidence type="ECO:0000313" key="3">
    <source>
        <dbReference type="Proteomes" id="UP000318528"/>
    </source>
</evidence>
<dbReference type="OrthoDB" id="285993at2"/>
<dbReference type="SUPFAM" id="SSF158446">
    <property type="entry name" value="IVS-encoded protein-like"/>
    <property type="match status" value="1"/>
</dbReference>
<proteinExistence type="predicted"/>
<dbReference type="PANTHER" id="PTHR38471">
    <property type="entry name" value="FOUR HELIX BUNDLE PROTEIN"/>
    <property type="match status" value="1"/>
</dbReference>
<gene>
    <name evidence="2" type="ORF">FNW11_05195</name>
    <name evidence="1" type="ORF">FNW12_06170</name>
</gene>
<evidence type="ECO:0000313" key="4">
    <source>
        <dbReference type="Proteomes" id="UP000318669"/>
    </source>
</evidence>
<dbReference type="Gene3D" id="1.20.1440.60">
    <property type="entry name" value="23S rRNA-intervening sequence"/>
    <property type="match status" value="1"/>
</dbReference>
<dbReference type="InterPro" id="IPR036583">
    <property type="entry name" value="23S_rRNA_IVS_sf"/>
</dbReference>
<dbReference type="PANTHER" id="PTHR38471:SF2">
    <property type="entry name" value="FOUR HELIX BUNDLE PROTEIN"/>
    <property type="match status" value="1"/>
</dbReference>
<sequence length="119" mass="13128">MNKQELENRLIDFAAIIIIVAGKFEKNYAGNHLAGQIIRSGTSPALNYGEAQSAESSKDFIHKMGICLKELRESFVCLKIIEKSNLISDLNNLSIAKTEANELISIFVSSIKTAKTNLK</sequence>
<dbReference type="RefSeq" id="WP_143386948.1">
    <property type="nucleotide sequence ID" value="NZ_VJZL01000006.1"/>
</dbReference>
<evidence type="ECO:0000313" key="2">
    <source>
        <dbReference type="EMBL" id="TRX11587.1"/>
    </source>
</evidence>
<dbReference type="InterPro" id="IPR012657">
    <property type="entry name" value="23S_rRNA-intervening_sequence"/>
</dbReference>
<dbReference type="PIRSF" id="PIRSF035652">
    <property type="entry name" value="CHP02436"/>
    <property type="match status" value="1"/>
</dbReference>
<dbReference type="NCBIfam" id="TIGR02436">
    <property type="entry name" value="four helix bundle protein"/>
    <property type="match status" value="1"/>
</dbReference>
<evidence type="ECO:0000313" key="1">
    <source>
        <dbReference type="EMBL" id="TRX07419.1"/>
    </source>
</evidence>
<reference evidence="3 4" key="1">
    <citation type="submission" date="2019-07" db="EMBL/GenBank/DDBJ databases">
        <title>Novel species of Flavobacterium.</title>
        <authorList>
            <person name="Liu Q."/>
            <person name="Xin Y.-H."/>
        </authorList>
    </citation>
    <scope>NUCLEOTIDE SEQUENCE [LARGE SCALE GENOMIC DNA]</scope>
    <source>
        <strain evidence="1 3">GSP39</strain>
        <strain evidence="2 4">GSR22</strain>
    </source>
</reference>